<dbReference type="Gene3D" id="3.40.50.300">
    <property type="entry name" value="P-loop containing nucleotide triphosphate hydrolases"/>
    <property type="match status" value="1"/>
</dbReference>
<evidence type="ECO:0000256" key="1">
    <source>
        <dbReference type="ARBA" id="ARBA00004236"/>
    </source>
</evidence>
<dbReference type="InterPro" id="IPR003439">
    <property type="entry name" value="ABC_transporter-like_ATP-bd"/>
</dbReference>
<name>A0A2J1DSI7_9CHLR</name>
<dbReference type="PANTHER" id="PTHR42711:SF5">
    <property type="entry name" value="ABC TRANSPORTER ATP-BINDING PROTEIN NATA"/>
    <property type="match status" value="1"/>
</dbReference>
<gene>
    <name evidence="10" type="ORF">CVH13_01632</name>
</gene>
<keyword evidence="4" id="KW-1003">Cell membrane</keyword>
<dbReference type="Pfam" id="PF00005">
    <property type="entry name" value="ABC_tran"/>
    <property type="match status" value="1"/>
</dbReference>
<evidence type="ECO:0000256" key="4">
    <source>
        <dbReference type="ARBA" id="ARBA00022475"/>
    </source>
</evidence>
<evidence type="ECO:0000259" key="9">
    <source>
        <dbReference type="PROSITE" id="PS50893"/>
    </source>
</evidence>
<evidence type="ECO:0000256" key="2">
    <source>
        <dbReference type="ARBA" id="ARBA00005417"/>
    </source>
</evidence>
<sequence>LSNFMNTHAIKVSNLVKRYKDCTALDGLSLEIEQGECFGLLGPNGAGKTTLVRILTSLSPSDSGKVEVMGLDLAHHLRQIKAMFGVIPQLDNLDAELSVTENLVTFARFFDIKPADARQRAADILKLFKLEQKANSEVKALSGGMRRRLLLARGLINNPSIIILDEPSVGLDPQSKYLVWQKLKEFKANGITQLLTTQNMDEAAVLCDRIAIMHQGKVLDMDTPKGLVDRHVGQCLIEIEVRSGEHETITAECIRRGLDFEDSGLIIQVFRCGEDNLLDELKALGWNVWQRIGTLEDVFLRLTGKGLVE</sequence>
<proteinExistence type="inferred from homology"/>
<comment type="similarity">
    <text evidence="2">Belongs to the ABC transporter superfamily.</text>
</comment>
<feature type="non-terminal residue" evidence="10">
    <location>
        <position position="1"/>
    </location>
</feature>
<dbReference type="GO" id="GO:0005886">
    <property type="term" value="C:plasma membrane"/>
    <property type="evidence" value="ECO:0007669"/>
    <property type="project" value="UniProtKB-SubCell"/>
</dbReference>
<protein>
    <submittedName>
        <fullName evidence="10">ABC transporter ATP-binding protein</fullName>
    </submittedName>
</protein>
<dbReference type="InterPro" id="IPR050763">
    <property type="entry name" value="ABC_transporter_ATP-binding"/>
</dbReference>
<dbReference type="InterPro" id="IPR003593">
    <property type="entry name" value="AAA+_ATPase"/>
</dbReference>
<dbReference type="Proteomes" id="UP000233649">
    <property type="component" value="Unassembled WGS sequence"/>
</dbReference>
<dbReference type="PROSITE" id="PS50893">
    <property type="entry name" value="ABC_TRANSPORTER_2"/>
    <property type="match status" value="1"/>
</dbReference>
<dbReference type="PANTHER" id="PTHR42711">
    <property type="entry name" value="ABC TRANSPORTER ATP-BINDING PROTEIN"/>
    <property type="match status" value="1"/>
</dbReference>
<keyword evidence="6 10" id="KW-0067">ATP-binding</keyword>
<organism evidence="10 11">
    <name type="scientific">Dehalococcoides mccartyi</name>
    <dbReference type="NCBI Taxonomy" id="61435"/>
    <lineage>
        <taxon>Bacteria</taxon>
        <taxon>Bacillati</taxon>
        <taxon>Chloroflexota</taxon>
        <taxon>Dehalococcoidia</taxon>
        <taxon>Dehalococcoidales</taxon>
        <taxon>Dehalococcoidaceae</taxon>
        <taxon>Dehalococcoides</taxon>
    </lineage>
</organism>
<feature type="domain" description="ABC transporter" evidence="9">
    <location>
        <begin position="10"/>
        <end position="240"/>
    </location>
</feature>
<keyword evidence="5" id="KW-0547">Nucleotide-binding</keyword>
<comment type="subcellular location">
    <subcellularLocation>
        <location evidence="1">Cell membrane</location>
    </subcellularLocation>
</comment>
<dbReference type="FunFam" id="3.40.50.300:FF:000589">
    <property type="entry name" value="ABC transporter, ATP-binding subunit"/>
    <property type="match status" value="1"/>
</dbReference>
<dbReference type="InterPro" id="IPR027417">
    <property type="entry name" value="P-loop_NTPase"/>
</dbReference>
<dbReference type="SUPFAM" id="SSF52540">
    <property type="entry name" value="P-loop containing nucleoside triphosphate hydrolases"/>
    <property type="match status" value="1"/>
</dbReference>
<evidence type="ECO:0000256" key="7">
    <source>
        <dbReference type="ARBA" id="ARBA00022967"/>
    </source>
</evidence>
<accession>A0A2J1DSI7</accession>
<dbReference type="InterPro" id="IPR017871">
    <property type="entry name" value="ABC_transporter-like_CS"/>
</dbReference>
<keyword evidence="7" id="KW-1278">Translocase</keyword>
<reference evidence="10 11" key="1">
    <citation type="journal article" date="2017" name="FEMS Microbiol. Ecol.">
        <title>Reconstructed genomes of novel Dehalococcoides mccartyi strains from 1,2,3,4-tetrachlorodibenzo-p-dioxin-dechlorinating enrichment cultures reveal divergent reductive dehalogenase gene profiles.</title>
        <authorList>
            <person name="Dam H.T."/>
            <person name="Vollmers J."/>
            <person name="Kaster A.K."/>
            <person name="Haggblom M.M."/>
        </authorList>
    </citation>
    <scope>NUCLEOTIDE SEQUENCE [LARGE SCALE GENOMIC DNA]</scope>
    <source>
        <strain evidence="10 11">H1-3-2.001</strain>
    </source>
</reference>
<evidence type="ECO:0000256" key="3">
    <source>
        <dbReference type="ARBA" id="ARBA00022448"/>
    </source>
</evidence>
<evidence type="ECO:0000256" key="5">
    <source>
        <dbReference type="ARBA" id="ARBA00022741"/>
    </source>
</evidence>
<dbReference type="GO" id="GO:0016887">
    <property type="term" value="F:ATP hydrolysis activity"/>
    <property type="evidence" value="ECO:0007669"/>
    <property type="project" value="InterPro"/>
</dbReference>
<dbReference type="SMART" id="SM00382">
    <property type="entry name" value="AAA"/>
    <property type="match status" value="1"/>
</dbReference>
<evidence type="ECO:0000313" key="10">
    <source>
        <dbReference type="EMBL" id="PKH45089.1"/>
    </source>
</evidence>
<keyword evidence="8" id="KW-0472">Membrane</keyword>
<comment type="caution">
    <text evidence="10">The sequence shown here is derived from an EMBL/GenBank/DDBJ whole genome shotgun (WGS) entry which is preliminary data.</text>
</comment>
<dbReference type="EMBL" id="PHFD01000380">
    <property type="protein sequence ID" value="PKH45089.1"/>
    <property type="molecule type" value="Genomic_DNA"/>
</dbReference>
<dbReference type="PROSITE" id="PS00211">
    <property type="entry name" value="ABC_TRANSPORTER_1"/>
    <property type="match status" value="1"/>
</dbReference>
<evidence type="ECO:0000256" key="8">
    <source>
        <dbReference type="ARBA" id="ARBA00023136"/>
    </source>
</evidence>
<evidence type="ECO:0000313" key="11">
    <source>
        <dbReference type="Proteomes" id="UP000233649"/>
    </source>
</evidence>
<keyword evidence="3" id="KW-0813">Transport</keyword>
<dbReference type="AlphaFoldDB" id="A0A2J1DSI7"/>
<dbReference type="GO" id="GO:0005524">
    <property type="term" value="F:ATP binding"/>
    <property type="evidence" value="ECO:0007669"/>
    <property type="project" value="UniProtKB-KW"/>
</dbReference>
<evidence type="ECO:0000256" key="6">
    <source>
        <dbReference type="ARBA" id="ARBA00022840"/>
    </source>
</evidence>